<dbReference type="Gene3D" id="3.30.70.20">
    <property type="match status" value="1"/>
</dbReference>
<keyword evidence="3 4" id="KW-0411">Iron-sulfur</keyword>
<reference evidence="6 7" key="1">
    <citation type="submission" date="2019-03" db="EMBL/GenBank/DDBJ databases">
        <title>Metabolic potential of uncultured bacteria and archaea associated with petroleum seepage in deep-sea sediments.</title>
        <authorList>
            <person name="Dong X."/>
            <person name="Hubert C."/>
        </authorList>
    </citation>
    <scope>NUCLEOTIDE SEQUENCE [LARGE SCALE GENOMIC DNA]</scope>
    <source>
        <strain evidence="6">E29_bin52</strain>
    </source>
</reference>
<dbReference type="PROSITE" id="PS51379">
    <property type="entry name" value="4FE4S_FER_2"/>
    <property type="match status" value="1"/>
</dbReference>
<name>A0A523W2Q5_UNCAE</name>
<keyword evidence="1 4" id="KW-0479">Metal-binding</keyword>
<dbReference type="InterPro" id="IPR017896">
    <property type="entry name" value="4Fe4S_Fe-S-bd"/>
</dbReference>
<evidence type="ECO:0000313" key="6">
    <source>
        <dbReference type="EMBL" id="TET61305.1"/>
    </source>
</evidence>
<dbReference type="InterPro" id="IPR017900">
    <property type="entry name" value="4Fe4S_Fe_S_CS"/>
</dbReference>
<keyword evidence="4" id="KW-0249">Electron transport</keyword>
<organism evidence="6 7">
    <name type="scientific">Aerophobetes bacterium</name>
    <dbReference type="NCBI Taxonomy" id="2030807"/>
    <lineage>
        <taxon>Bacteria</taxon>
        <taxon>Candidatus Aerophobota</taxon>
    </lineage>
</organism>
<protein>
    <recommendedName>
        <fullName evidence="4">Ferredoxin</fullName>
    </recommendedName>
</protein>
<evidence type="ECO:0000256" key="1">
    <source>
        <dbReference type="ARBA" id="ARBA00022723"/>
    </source>
</evidence>
<proteinExistence type="predicted"/>
<keyword evidence="4" id="KW-0813">Transport</keyword>
<dbReference type="Pfam" id="PF13370">
    <property type="entry name" value="Fer4_13"/>
    <property type="match status" value="1"/>
</dbReference>
<dbReference type="GO" id="GO:0005506">
    <property type="term" value="F:iron ion binding"/>
    <property type="evidence" value="ECO:0007669"/>
    <property type="project" value="UniProtKB-UniRule"/>
</dbReference>
<feature type="domain" description="4Fe-4S ferredoxin-type" evidence="5">
    <location>
        <begin position="4"/>
        <end position="32"/>
    </location>
</feature>
<dbReference type="InterPro" id="IPR001080">
    <property type="entry name" value="3Fe4S_ferredoxin"/>
</dbReference>
<evidence type="ECO:0000256" key="2">
    <source>
        <dbReference type="ARBA" id="ARBA00023004"/>
    </source>
</evidence>
<gene>
    <name evidence="6" type="ORF">E3J48_05700</name>
</gene>
<dbReference type="GO" id="GO:0009055">
    <property type="term" value="F:electron transfer activity"/>
    <property type="evidence" value="ECO:0007669"/>
    <property type="project" value="UniProtKB-UniRule"/>
</dbReference>
<dbReference type="PROSITE" id="PS00198">
    <property type="entry name" value="4FE4S_FER_1"/>
    <property type="match status" value="1"/>
</dbReference>
<dbReference type="PRINTS" id="PR00352">
    <property type="entry name" value="3FE4SFRDOXIN"/>
</dbReference>
<dbReference type="Proteomes" id="UP000319130">
    <property type="component" value="Unassembled WGS sequence"/>
</dbReference>
<dbReference type="AlphaFoldDB" id="A0A523W2Q5"/>
<keyword evidence="2 4" id="KW-0408">Iron</keyword>
<evidence type="ECO:0000313" key="7">
    <source>
        <dbReference type="Proteomes" id="UP000319130"/>
    </source>
</evidence>
<dbReference type="SUPFAM" id="SSF54862">
    <property type="entry name" value="4Fe-4S ferredoxins"/>
    <property type="match status" value="1"/>
</dbReference>
<accession>A0A523W2Q5</accession>
<evidence type="ECO:0000256" key="4">
    <source>
        <dbReference type="RuleBase" id="RU368020"/>
    </source>
</evidence>
<comment type="caution">
    <text evidence="6">The sequence shown here is derived from an EMBL/GenBank/DDBJ whole genome shotgun (WGS) entry which is preliminary data.</text>
</comment>
<sequence>MAIVKVWIDDGECTACGICEDSCPEVFELNDVAEVKQGADFNEFGEKIRQAAEDCLSEAIHFEEE</sequence>
<evidence type="ECO:0000256" key="3">
    <source>
        <dbReference type="ARBA" id="ARBA00023014"/>
    </source>
</evidence>
<evidence type="ECO:0000259" key="5">
    <source>
        <dbReference type="PROSITE" id="PS51379"/>
    </source>
</evidence>
<dbReference type="EMBL" id="SOIZ01000253">
    <property type="protein sequence ID" value="TET61305.1"/>
    <property type="molecule type" value="Genomic_DNA"/>
</dbReference>
<dbReference type="GO" id="GO:0051536">
    <property type="term" value="F:iron-sulfur cluster binding"/>
    <property type="evidence" value="ECO:0007669"/>
    <property type="project" value="UniProtKB-KW"/>
</dbReference>
<comment type="function">
    <text evidence="4">Ferredoxins are iron-sulfur proteins that transfer electrons in a wide variety of metabolic reactions.</text>
</comment>